<organism evidence="1 2">
    <name type="scientific">Bacillus thuringiensis subsp. medellin</name>
    <dbReference type="NCBI Taxonomy" id="79672"/>
    <lineage>
        <taxon>Bacteria</taxon>
        <taxon>Bacillati</taxon>
        <taxon>Bacillota</taxon>
        <taxon>Bacilli</taxon>
        <taxon>Bacillales</taxon>
        <taxon>Bacillaceae</taxon>
        <taxon>Bacillus</taxon>
        <taxon>Bacillus cereus group</taxon>
    </lineage>
</organism>
<dbReference type="Proteomes" id="UP000195160">
    <property type="component" value="Unassembled WGS sequence"/>
</dbReference>
<protein>
    <recommendedName>
        <fullName evidence="3">Apea-like HEPN domain-containing protein</fullName>
    </recommendedName>
</protein>
<comment type="caution">
    <text evidence="1">The sequence shown here is derived from an EMBL/GenBank/DDBJ whole genome shotgun (WGS) entry which is preliminary data.</text>
</comment>
<proteinExistence type="predicted"/>
<evidence type="ECO:0008006" key="3">
    <source>
        <dbReference type="Google" id="ProtNLM"/>
    </source>
</evidence>
<accession>A0A9X6R7K7</accession>
<evidence type="ECO:0000313" key="1">
    <source>
        <dbReference type="EMBL" id="OUB82049.1"/>
    </source>
</evidence>
<dbReference type="AlphaFoldDB" id="A0A9X6R7K7"/>
<dbReference type="EMBL" id="MOOV01000295">
    <property type="protein sequence ID" value="OUB82049.1"/>
    <property type="molecule type" value="Genomic_DNA"/>
</dbReference>
<name>A0A9X6R7K7_BACTV</name>
<evidence type="ECO:0000313" key="2">
    <source>
        <dbReference type="Proteomes" id="UP000195160"/>
    </source>
</evidence>
<sequence>MVQLNEEIHKVIVSTPARFVGSYMSEDIAVNISFAGKEKLFFDTTENPNSRTFLVITFRYVHDGSMVLKDLSGYGDFVCSILSLLYGKEFKNHGFLESYGVHRTPNLALSSNEYYYQPQYNFQLRKDLSIPLDLSCIKLIEPLFLDNELSDSFRQMIIAVGKFYNRALSIFPTQPELAFLDLITCGEIISNFNEEQYTEEQLYDENLLKNFERILNLEHGDRIVRDLKNRLFQVKRKFYYSLIELLNENFYENTEVIQGLGKITKDTIEKNIKSAYDLRSLYVHTGLEFGDHIKPIRQFQNEIVMGEVTPSVQRAKNALNNTLTFTGLERIIRYALLKLIHNNGVKIDDKLD</sequence>
<gene>
    <name evidence="1" type="ORF">BK784_38920</name>
</gene>
<dbReference type="RefSeq" id="WP_088071747.1">
    <property type="nucleotide sequence ID" value="NZ_MOOV01000295.1"/>
</dbReference>
<reference evidence="1 2" key="1">
    <citation type="submission" date="2016-10" db="EMBL/GenBank/DDBJ databases">
        <title>Comparative genomics of Bacillus thuringiensis reveals a path to pathogens against multiple invertebrate hosts.</title>
        <authorList>
            <person name="Zheng J."/>
            <person name="Gao Q."/>
            <person name="Liu H."/>
            <person name="Peng D."/>
            <person name="Ruan L."/>
            <person name="Sun M."/>
        </authorList>
    </citation>
    <scope>NUCLEOTIDE SEQUENCE [LARGE SCALE GENOMIC DNA]</scope>
    <source>
        <strain evidence="1">T30001</strain>
    </source>
</reference>